<evidence type="ECO:0000313" key="1">
    <source>
        <dbReference type="EMBL" id="PWY73189.1"/>
    </source>
</evidence>
<organism evidence="1 2">
    <name type="scientific">Aspergillus sclerotioniger CBS 115572</name>
    <dbReference type="NCBI Taxonomy" id="1450535"/>
    <lineage>
        <taxon>Eukaryota</taxon>
        <taxon>Fungi</taxon>
        <taxon>Dikarya</taxon>
        <taxon>Ascomycota</taxon>
        <taxon>Pezizomycotina</taxon>
        <taxon>Eurotiomycetes</taxon>
        <taxon>Eurotiomycetidae</taxon>
        <taxon>Eurotiales</taxon>
        <taxon>Aspergillaceae</taxon>
        <taxon>Aspergillus</taxon>
        <taxon>Aspergillus subgen. Circumdati</taxon>
    </lineage>
</organism>
<evidence type="ECO:0000313" key="2">
    <source>
        <dbReference type="Proteomes" id="UP000246702"/>
    </source>
</evidence>
<dbReference type="AlphaFoldDB" id="A0A317VIA5"/>
<gene>
    <name evidence="1" type="ORF">BO94DRAFT_549983</name>
</gene>
<protein>
    <submittedName>
        <fullName evidence="1">Uncharacterized protein</fullName>
    </submittedName>
</protein>
<proteinExistence type="predicted"/>
<dbReference type="GeneID" id="37115615"/>
<dbReference type="Proteomes" id="UP000246702">
    <property type="component" value="Unassembled WGS sequence"/>
</dbReference>
<name>A0A317VIA5_9EURO</name>
<dbReference type="RefSeq" id="XP_025463454.1">
    <property type="nucleotide sequence ID" value="XM_025613472.1"/>
</dbReference>
<keyword evidence="2" id="KW-1185">Reference proteome</keyword>
<comment type="caution">
    <text evidence="1">The sequence shown here is derived from an EMBL/GenBank/DDBJ whole genome shotgun (WGS) entry which is preliminary data.</text>
</comment>
<dbReference type="EMBL" id="MSFK01000032">
    <property type="protein sequence ID" value="PWY73189.1"/>
    <property type="molecule type" value="Genomic_DNA"/>
</dbReference>
<reference evidence="1 2" key="1">
    <citation type="submission" date="2016-12" db="EMBL/GenBank/DDBJ databases">
        <title>The genomes of Aspergillus section Nigri reveals drivers in fungal speciation.</title>
        <authorList>
            <consortium name="DOE Joint Genome Institute"/>
            <person name="Vesth T.C."/>
            <person name="Nybo J."/>
            <person name="Theobald S."/>
            <person name="Brandl J."/>
            <person name="Frisvad J.C."/>
            <person name="Nielsen K.F."/>
            <person name="Lyhne E.K."/>
            <person name="Kogle M.E."/>
            <person name="Kuo A."/>
            <person name="Riley R."/>
            <person name="Clum A."/>
            <person name="Nolan M."/>
            <person name="Lipzen A."/>
            <person name="Salamov A."/>
            <person name="Henrissat B."/>
            <person name="Wiebenga A."/>
            <person name="De Vries R.P."/>
            <person name="Grigoriev I.V."/>
            <person name="Mortensen U.H."/>
            <person name="Andersen M.R."/>
            <person name="Baker S.E."/>
        </authorList>
    </citation>
    <scope>NUCLEOTIDE SEQUENCE [LARGE SCALE GENOMIC DNA]</scope>
    <source>
        <strain evidence="1 2">CBS 115572</strain>
    </source>
</reference>
<sequence length="153" mass="17356">MSIITVVIMVKELERPLPSPPPLQNPTNLVPKSPEISGFKKVQARKSFVKKCSIWRWQKKRLPHSWEFLPVSTAYLTALTGRTQRTSGKLYMDHRITYQDHKLYLIHSSFRGLTATPKEEIDVVSILSCFSTIQPPARPASLRAVEGSQSQPT</sequence>
<accession>A0A317VIA5</accession>